<keyword evidence="8" id="KW-0406">Ion transport</keyword>
<dbReference type="STRING" id="6211.A0A087W189"/>
<comment type="subcellular location">
    <subcellularLocation>
        <location evidence="1">Membrane</location>
        <topology evidence="1">Multi-pass membrane protein</topology>
    </subcellularLocation>
</comment>
<evidence type="ECO:0000313" key="14">
    <source>
        <dbReference type="Proteomes" id="UP000017246"/>
    </source>
</evidence>
<keyword evidence="7 11" id="KW-1133">Transmembrane helix</keyword>
<dbReference type="Pfam" id="PF00520">
    <property type="entry name" value="Ion_trans"/>
    <property type="match status" value="1"/>
</dbReference>
<dbReference type="Gene3D" id="1.10.287.70">
    <property type="match status" value="1"/>
</dbReference>
<gene>
    <name evidence="13" type="ORF">EmuJ_000215300</name>
</gene>
<evidence type="ECO:0000256" key="10">
    <source>
        <dbReference type="ARBA" id="ARBA00023303"/>
    </source>
</evidence>
<reference evidence="13" key="1">
    <citation type="journal article" date="2013" name="Nature">
        <title>The genomes of four tapeworm species reveal adaptations to parasitism.</title>
        <authorList>
            <person name="Tsai I.J."/>
            <person name="Zarowiecki M."/>
            <person name="Holroyd N."/>
            <person name="Garciarrubio A."/>
            <person name="Sanchez-Flores A."/>
            <person name="Brooks K.L."/>
            <person name="Tracey A."/>
            <person name="Bobes R.J."/>
            <person name="Fragoso G."/>
            <person name="Sciutto E."/>
            <person name="Aslett M."/>
            <person name="Beasley H."/>
            <person name="Bennett H.M."/>
            <person name="Cai J."/>
            <person name="Camicia F."/>
            <person name="Clark R."/>
            <person name="Cucher M."/>
            <person name="De Silva N."/>
            <person name="Day T.A."/>
            <person name="Deplazes P."/>
            <person name="Estrada K."/>
            <person name="Fernandez C."/>
            <person name="Holland P.W."/>
            <person name="Hou J."/>
            <person name="Hu S."/>
            <person name="Huckvale T."/>
            <person name="Hung S.S."/>
            <person name="Kamenetzky L."/>
            <person name="Keane J.A."/>
            <person name="Kiss F."/>
            <person name="Koziol U."/>
            <person name="Lambert O."/>
            <person name="Liu K."/>
            <person name="Luo X."/>
            <person name="Luo Y."/>
            <person name="Macchiaroli N."/>
            <person name="Nichol S."/>
            <person name="Paps J."/>
            <person name="Parkinson J."/>
            <person name="Pouchkina-Stantcheva N."/>
            <person name="Riddiford N."/>
            <person name="Rosenzvit M."/>
            <person name="Salinas G."/>
            <person name="Wasmuth J.D."/>
            <person name="Zamanian M."/>
            <person name="Zheng Y."/>
            <person name="Cai X."/>
            <person name="Soberon X."/>
            <person name="Olson P.D."/>
            <person name="Laclette J.P."/>
            <person name="Brehm K."/>
            <person name="Berriman M."/>
            <person name="Garciarrubio A."/>
            <person name="Bobes R.J."/>
            <person name="Fragoso G."/>
            <person name="Sanchez-Flores A."/>
            <person name="Estrada K."/>
            <person name="Cevallos M.A."/>
            <person name="Morett E."/>
            <person name="Gonzalez V."/>
            <person name="Portillo T."/>
            <person name="Ochoa-Leyva A."/>
            <person name="Jose M.V."/>
            <person name="Sciutto E."/>
            <person name="Landa A."/>
            <person name="Jimenez L."/>
            <person name="Valdes V."/>
            <person name="Carrero J.C."/>
            <person name="Larralde C."/>
            <person name="Morales-Montor J."/>
            <person name="Limon-Lason J."/>
            <person name="Soberon X."/>
            <person name="Laclette J.P."/>
        </authorList>
    </citation>
    <scope>NUCLEOTIDE SEQUENCE [LARGE SCALE GENOMIC DNA]</scope>
</reference>
<proteinExistence type="predicted"/>
<dbReference type="OrthoDB" id="433309at2759"/>
<evidence type="ECO:0000256" key="7">
    <source>
        <dbReference type="ARBA" id="ARBA00022989"/>
    </source>
</evidence>
<keyword evidence="14" id="KW-1185">Reference proteome</keyword>
<dbReference type="SUPFAM" id="SSF81324">
    <property type="entry name" value="Voltage-gated potassium channels"/>
    <property type="match status" value="1"/>
</dbReference>
<keyword evidence="2" id="KW-0813">Transport</keyword>
<dbReference type="GO" id="GO:0008076">
    <property type="term" value="C:voltage-gated potassium channel complex"/>
    <property type="evidence" value="ECO:0007669"/>
    <property type="project" value="InterPro"/>
</dbReference>
<dbReference type="InterPro" id="IPR005821">
    <property type="entry name" value="Ion_trans_dom"/>
</dbReference>
<dbReference type="AlphaFoldDB" id="A0A087W189"/>
<evidence type="ECO:0000256" key="2">
    <source>
        <dbReference type="ARBA" id="ARBA00022448"/>
    </source>
</evidence>
<protein>
    <recommendedName>
        <fullName evidence="12">Ion transport domain-containing protein</fullName>
    </recommendedName>
</protein>
<keyword evidence="9 11" id="KW-0472">Membrane</keyword>
<evidence type="ECO:0000256" key="6">
    <source>
        <dbReference type="ARBA" id="ARBA00022958"/>
    </source>
</evidence>
<organism evidence="13 14">
    <name type="scientific">Echinococcus multilocularis</name>
    <name type="common">Fox tapeworm</name>
    <dbReference type="NCBI Taxonomy" id="6211"/>
    <lineage>
        <taxon>Eukaryota</taxon>
        <taxon>Metazoa</taxon>
        <taxon>Spiralia</taxon>
        <taxon>Lophotrochozoa</taxon>
        <taxon>Platyhelminthes</taxon>
        <taxon>Cestoda</taxon>
        <taxon>Eucestoda</taxon>
        <taxon>Cyclophyllidea</taxon>
        <taxon>Taeniidae</taxon>
        <taxon>Echinococcus</taxon>
    </lineage>
</organism>
<dbReference type="GO" id="GO:0001508">
    <property type="term" value="P:action potential"/>
    <property type="evidence" value="ECO:0007669"/>
    <property type="project" value="TreeGrafter"/>
</dbReference>
<feature type="domain" description="Ion transport" evidence="12">
    <location>
        <begin position="23"/>
        <end position="68"/>
    </location>
</feature>
<evidence type="ECO:0000313" key="13">
    <source>
        <dbReference type="EMBL" id="CDI98310.1"/>
    </source>
</evidence>
<keyword evidence="3" id="KW-0633">Potassium transport</keyword>
<dbReference type="PANTHER" id="PTHR11537:SF105">
    <property type="entry name" value="POTASSIUM VOLTAGE-GATED CHANNEL PROTEIN SHAL"/>
    <property type="match status" value="1"/>
</dbReference>
<keyword evidence="6" id="KW-0630">Potassium</keyword>
<dbReference type="EMBL" id="LN902844">
    <property type="protein sequence ID" value="CDI98310.1"/>
    <property type="molecule type" value="Genomic_DNA"/>
</dbReference>
<evidence type="ECO:0000256" key="1">
    <source>
        <dbReference type="ARBA" id="ARBA00004141"/>
    </source>
</evidence>
<dbReference type="InterPro" id="IPR028325">
    <property type="entry name" value="VG_K_chnl"/>
</dbReference>
<dbReference type="eggNOG" id="KOG4390">
    <property type="taxonomic scope" value="Eukaryota"/>
</dbReference>
<dbReference type="Proteomes" id="UP000017246">
    <property type="component" value="Unassembled WGS sequence"/>
</dbReference>
<evidence type="ECO:0000256" key="3">
    <source>
        <dbReference type="ARBA" id="ARBA00022538"/>
    </source>
</evidence>
<feature type="transmembrane region" description="Helical" evidence="11">
    <location>
        <begin position="36"/>
        <end position="57"/>
    </location>
</feature>
<evidence type="ECO:0000256" key="11">
    <source>
        <dbReference type="SAM" id="Phobius"/>
    </source>
</evidence>
<sequence>MEVRTAYPGTLFSGTSEDSFSSKYGDIVPVTVMGKIFGGICSLSGVLVIALPVPVIVSNFARIYQQSQQADKKISRQALRSARFKVLAQEQHLAFLMGKRLAEAHMNALDRTKGGSAKRSSGCSEAAAAAEVVADHVGSGATWPRTQNRGELEPIQEELEDTPPLLSQLTISPVQLQHYHLLICLERLVGRKPGGQEKHGV</sequence>
<keyword evidence="4 11" id="KW-0812">Transmembrane</keyword>
<reference evidence="13" key="2">
    <citation type="submission" date="2015-11" db="EMBL/GenBank/DDBJ databases">
        <authorList>
            <person name="Zhang Y."/>
            <person name="Guo Z."/>
        </authorList>
    </citation>
    <scope>NUCLEOTIDE SEQUENCE</scope>
</reference>
<accession>A0A087W189</accession>
<evidence type="ECO:0000256" key="9">
    <source>
        <dbReference type="ARBA" id="ARBA00023136"/>
    </source>
</evidence>
<evidence type="ECO:0000256" key="5">
    <source>
        <dbReference type="ARBA" id="ARBA00022826"/>
    </source>
</evidence>
<evidence type="ECO:0000256" key="8">
    <source>
        <dbReference type="ARBA" id="ARBA00023065"/>
    </source>
</evidence>
<evidence type="ECO:0000256" key="4">
    <source>
        <dbReference type="ARBA" id="ARBA00022692"/>
    </source>
</evidence>
<keyword evidence="5" id="KW-0631">Potassium channel</keyword>
<name>A0A087W189_ECHMU</name>
<evidence type="ECO:0000259" key="12">
    <source>
        <dbReference type="Pfam" id="PF00520"/>
    </source>
</evidence>
<dbReference type="PANTHER" id="PTHR11537">
    <property type="entry name" value="VOLTAGE-GATED POTASSIUM CHANNEL"/>
    <property type="match status" value="1"/>
</dbReference>
<keyword evidence="10" id="KW-0407">Ion channel</keyword>
<dbReference type="GO" id="GO:0005250">
    <property type="term" value="F:A-type (transient outward) potassium channel activity"/>
    <property type="evidence" value="ECO:0007669"/>
    <property type="project" value="TreeGrafter"/>
</dbReference>